<evidence type="ECO:0000256" key="2">
    <source>
        <dbReference type="ARBA" id="ARBA00023002"/>
    </source>
</evidence>
<dbReference type="RefSeq" id="WP_183591639.1">
    <property type="nucleotide sequence ID" value="NZ_JACHWR010000001.1"/>
</dbReference>
<dbReference type="PANTHER" id="PTHR11632:SF51">
    <property type="entry name" value="SUCCINATE DEHYDROGENASE [UBIQUINONE] FLAVOPROTEIN SUBUNIT, MITOCHONDRIAL"/>
    <property type="match status" value="1"/>
</dbReference>
<evidence type="ECO:0000256" key="1">
    <source>
        <dbReference type="ARBA" id="ARBA00022630"/>
    </source>
</evidence>
<dbReference type="PIRSF" id="PIRSF000171">
    <property type="entry name" value="SDHA_APRA_LASPO"/>
    <property type="match status" value="1"/>
</dbReference>
<dbReference type="InterPro" id="IPR036188">
    <property type="entry name" value="FAD/NAD-bd_sf"/>
</dbReference>
<reference evidence="6 7" key="1">
    <citation type="submission" date="2020-08" db="EMBL/GenBank/DDBJ databases">
        <title>Sequencing the genomes of 1000 actinobacteria strains.</title>
        <authorList>
            <person name="Klenk H.-P."/>
        </authorList>
    </citation>
    <scope>NUCLEOTIDE SEQUENCE [LARGE SCALE GENOMIC DNA]</scope>
    <source>
        <strain evidence="6 7">DSM 105498</strain>
    </source>
</reference>
<dbReference type="GO" id="GO:0033765">
    <property type="term" value="F:steroid dehydrogenase activity, acting on the CH-CH group of donors"/>
    <property type="evidence" value="ECO:0007669"/>
    <property type="project" value="UniProtKB-ARBA"/>
</dbReference>
<dbReference type="SUPFAM" id="SSF51905">
    <property type="entry name" value="FAD/NAD(P)-binding domain"/>
    <property type="match status" value="1"/>
</dbReference>
<evidence type="ECO:0000259" key="5">
    <source>
        <dbReference type="Pfam" id="PF02910"/>
    </source>
</evidence>
<keyword evidence="7" id="KW-1185">Reference proteome</keyword>
<evidence type="ECO:0000256" key="3">
    <source>
        <dbReference type="PIRSR" id="PIRSR000171-1"/>
    </source>
</evidence>
<dbReference type="PRINTS" id="PR00411">
    <property type="entry name" value="PNDRDTASEI"/>
</dbReference>
<gene>
    <name evidence="6" type="ORF">FHU40_001573</name>
</gene>
<feature type="domain" description="FAD-dependent oxidoreductase 2 FAD-binding" evidence="4">
    <location>
        <begin position="14"/>
        <end position="397"/>
    </location>
</feature>
<protein>
    <submittedName>
        <fullName evidence="6">Succinate dehydrogenase/fumarate reductase flavoprotein subunit</fullName>
    </submittedName>
</protein>
<comment type="caution">
    <text evidence="6">The sequence shown here is derived from an EMBL/GenBank/DDBJ whole genome shotgun (WGS) entry which is preliminary data.</text>
</comment>
<evidence type="ECO:0000259" key="4">
    <source>
        <dbReference type="Pfam" id="PF00890"/>
    </source>
</evidence>
<organism evidence="6 7">
    <name type="scientific">Nocardioides soli</name>
    <dbReference type="NCBI Taxonomy" id="1036020"/>
    <lineage>
        <taxon>Bacteria</taxon>
        <taxon>Bacillati</taxon>
        <taxon>Actinomycetota</taxon>
        <taxon>Actinomycetes</taxon>
        <taxon>Propionibacteriales</taxon>
        <taxon>Nocardioidaceae</taxon>
        <taxon>Nocardioides</taxon>
    </lineage>
</organism>
<dbReference type="InterPro" id="IPR015939">
    <property type="entry name" value="Fum_Rdtase/Succ_DH_flav-like_C"/>
</dbReference>
<keyword evidence="2" id="KW-0560">Oxidoreductase</keyword>
<dbReference type="InterPro" id="IPR030664">
    <property type="entry name" value="SdhA/FrdA/AprA"/>
</dbReference>
<evidence type="ECO:0000313" key="6">
    <source>
        <dbReference type="EMBL" id="MBB3041772.1"/>
    </source>
</evidence>
<dbReference type="SUPFAM" id="SSF46977">
    <property type="entry name" value="Succinate dehydrogenase/fumarate reductase flavoprotein C-terminal domain"/>
    <property type="match status" value="1"/>
</dbReference>
<dbReference type="Pfam" id="PF02910">
    <property type="entry name" value="Succ_DH_flav_C"/>
    <property type="match status" value="1"/>
</dbReference>
<dbReference type="Pfam" id="PF00890">
    <property type="entry name" value="FAD_binding_2"/>
    <property type="match status" value="1"/>
</dbReference>
<evidence type="ECO:0000313" key="7">
    <source>
        <dbReference type="Proteomes" id="UP000589626"/>
    </source>
</evidence>
<dbReference type="InterPro" id="IPR037099">
    <property type="entry name" value="Fum_R/Succ_DH_flav-like_C_sf"/>
</dbReference>
<dbReference type="PRINTS" id="PR00368">
    <property type="entry name" value="FADPNR"/>
</dbReference>
<dbReference type="Proteomes" id="UP000589626">
    <property type="component" value="Unassembled WGS sequence"/>
</dbReference>
<proteinExistence type="predicted"/>
<dbReference type="InterPro" id="IPR027477">
    <property type="entry name" value="Succ_DH/fumarate_Rdtase_cat_sf"/>
</dbReference>
<name>A0A7W4VUW6_9ACTN</name>
<dbReference type="Gene3D" id="1.20.58.100">
    <property type="entry name" value="Fumarate reductase/succinate dehydrogenase flavoprotein-like, C-terminal domain"/>
    <property type="match status" value="1"/>
</dbReference>
<keyword evidence="1" id="KW-0285">Flavoprotein</keyword>
<dbReference type="Gene3D" id="3.90.700.10">
    <property type="entry name" value="Succinate dehydrogenase/fumarate reductase flavoprotein, catalytic domain"/>
    <property type="match status" value="1"/>
</dbReference>
<feature type="domain" description="Fumarate reductase/succinate dehydrogenase flavoprotein-like C-terminal" evidence="5">
    <location>
        <begin position="457"/>
        <end position="555"/>
    </location>
</feature>
<accession>A0A7W4VUW6</accession>
<dbReference type="Gene3D" id="3.50.50.60">
    <property type="entry name" value="FAD/NAD(P)-binding domain"/>
    <property type="match status" value="1"/>
</dbReference>
<dbReference type="InterPro" id="IPR003953">
    <property type="entry name" value="FAD-dep_OxRdtase_2_FAD-bd"/>
</dbReference>
<feature type="active site" description="Proton acceptor" evidence="3">
    <location>
        <position position="294"/>
    </location>
</feature>
<sequence length="582" mass="62375">MSASTVEPGLVTTDVLVIGGGAAGIYAALEARAAGAEVCLLDKSMVGVGGATIMAQMTVAAALGHREDDSAELHFADTIASGKELVSEPLAELMCEDAPRRILETRDMGVRWASDGDRLRQVIAPGHSRQRCCYVDVLATGTGVIKGMKLELRRRDVERTQNLYVTELIRDECGRVCGAAALDITDGRPVAIWAGSVVLACGGLTEMYSRNSASVNMTGDAYALALGVGAEILDPEMVQFFPIGNLAPRTIGLDPIMWDPFRYKLGGRLTNGLDEDFLERYAGVADEGKYTATRDVVSYAILKEVEAGRGSPHGGAWLDFRGIPAEDIHAAFPPVVDKLLEQGIDLTQRRVEVGPTAHYTIGGLRVDPQMRTNIPGLLAAGEAVGGAHGANRLSGNAISEAFVFGARAGVSAAADAVELGRPDPNGSAAAAMKDALGRIDEGRDRNRESGIFLPALRRRLQEVMWHRVGPLRDEAGLMAAEAELAELADAVEQAHVAPDRAHNQEWVELFEMRTMLRNAAVIRLGALERRESRGAHQREDFVATDAAYVRSSVITDDGSGLVHRWEDIPRRSPATQEEVLGA</sequence>
<dbReference type="SUPFAM" id="SSF56425">
    <property type="entry name" value="Succinate dehydrogenase/fumarate reductase flavoprotein, catalytic domain"/>
    <property type="match status" value="1"/>
</dbReference>
<dbReference type="AlphaFoldDB" id="A0A7W4VUW6"/>
<dbReference type="EMBL" id="JACHWR010000001">
    <property type="protein sequence ID" value="MBB3041772.1"/>
    <property type="molecule type" value="Genomic_DNA"/>
</dbReference>
<dbReference type="PANTHER" id="PTHR11632">
    <property type="entry name" value="SUCCINATE DEHYDROGENASE 2 FLAVOPROTEIN SUBUNIT"/>
    <property type="match status" value="1"/>
</dbReference>